<organism evidence="1 2">
    <name type="scientific">Weissella oryzae (strain DSM 25784 / JCM 18191 / LMG 30913 / SG25)</name>
    <dbReference type="NCBI Taxonomy" id="1329250"/>
    <lineage>
        <taxon>Bacteria</taxon>
        <taxon>Bacillati</taxon>
        <taxon>Bacillota</taxon>
        <taxon>Bacilli</taxon>
        <taxon>Lactobacillales</taxon>
        <taxon>Lactobacillaceae</taxon>
        <taxon>Weissella</taxon>
    </lineage>
</organism>
<proteinExistence type="predicted"/>
<name>A0A069CRF2_WEIOS</name>
<accession>A0A069CRF2</accession>
<dbReference type="AlphaFoldDB" id="A0A069CRF2"/>
<keyword evidence="2" id="KW-1185">Reference proteome</keyword>
<dbReference type="Proteomes" id="UP000030643">
    <property type="component" value="Unassembled WGS sequence"/>
</dbReference>
<sequence length="41" mass="4832">MALQHKRTEDALGKQFDDLFIIPDTIDPNKDKFLKNDDEQK</sequence>
<dbReference type="STRING" id="1329250.WOSG25_021020"/>
<protein>
    <submittedName>
        <fullName evidence="1">Uncharacterized protein</fullName>
    </submittedName>
</protein>
<dbReference type="RefSeq" id="WP_278279333.1">
    <property type="nucleotide sequence ID" value="NZ_DF820485.1"/>
</dbReference>
<gene>
    <name evidence="1" type="ORF">WOSG25_021020</name>
</gene>
<dbReference type="EMBL" id="DF820485">
    <property type="protein sequence ID" value="GAK30305.1"/>
    <property type="molecule type" value="Genomic_DNA"/>
</dbReference>
<evidence type="ECO:0000313" key="2">
    <source>
        <dbReference type="Proteomes" id="UP000030643"/>
    </source>
</evidence>
<reference evidence="2" key="1">
    <citation type="journal article" date="2014" name="Genome Announc.">
        <title>Draft genome sequence of Weissella oryzae SG25T, isolated from fermented rice grains.</title>
        <authorList>
            <person name="Tanizawa Y."/>
            <person name="Fujisawa T."/>
            <person name="Mochizuki T."/>
            <person name="Kaminuma E."/>
            <person name="Suzuki Y."/>
            <person name="Nakamura Y."/>
            <person name="Tohno M."/>
        </authorList>
    </citation>
    <scope>NUCLEOTIDE SEQUENCE [LARGE SCALE GENOMIC DNA]</scope>
    <source>
        <strain evidence="2">DSM 25784 / JCM 18191 / LMG 30913 / SG25</strain>
    </source>
</reference>
<evidence type="ECO:0000313" key="1">
    <source>
        <dbReference type="EMBL" id="GAK30305.1"/>
    </source>
</evidence>